<dbReference type="GeneID" id="90824367"/>
<name>A0AAJ8M7L8_9TREE</name>
<dbReference type="Proteomes" id="UP000092730">
    <property type="component" value="Chromosome 2"/>
</dbReference>
<keyword evidence="3" id="KW-1185">Reference proteome</keyword>
<evidence type="ECO:0000313" key="2">
    <source>
        <dbReference type="EMBL" id="WVW81356.1"/>
    </source>
</evidence>
<evidence type="ECO:0000313" key="3">
    <source>
        <dbReference type="Proteomes" id="UP000092730"/>
    </source>
</evidence>
<dbReference type="KEGG" id="kbi:90824367"/>
<accession>A0AAJ8M7L8</accession>
<evidence type="ECO:0000256" key="1">
    <source>
        <dbReference type="SAM" id="MobiDB-lite"/>
    </source>
</evidence>
<dbReference type="EMBL" id="CP144542">
    <property type="protein sequence ID" value="WVW81356.1"/>
    <property type="molecule type" value="Genomic_DNA"/>
</dbReference>
<dbReference type="RefSeq" id="XP_065725727.1">
    <property type="nucleotide sequence ID" value="XM_065869655.1"/>
</dbReference>
<sequence>MGAEQSGCGPGREYTTLTSSHLMPPFHPGQSEELRAPTGTMRTIPQTRYRINERIDAILDWKRSQFQRAYPLPTVSN</sequence>
<proteinExistence type="predicted"/>
<reference evidence="2" key="1">
    <citation type="submission" date="2013-07" db="EMBL/GenBank/DDBJ databases">
        <authorList>
            <consortium name="The Broad Institute Genome Sequencing Platform"/>
            <person name="Cuomo C."/>
            <person name="Litvintseva A."/>
            <person name="Chen Y."/>
            <person name="Heitman J."/>
            <person name="Sun S."/>
            <person name="Springer D."/>
            <person name="Dromer F."/>
            <person name="Young S.K."/>
            <person name="Zeng Q."/>
            <person name="Gargeya S."/>
            <person name="Fitzgerald M."/>
            <person name="Abouelleil A."/>
            <person name="Alvarado L."/>
            <person name="Berlin A.M."/>
            <person name="Chapman S.B."/>
            <person name="Dewar J."/>
            <person name="Goldberg J."/>
            <person name="Griggs A."/>
            <person name="Gujja S."/>
            <person name="Hansen M."/>
            <person name="Howarth C."/>
            <person name="Imamovic A."/>
            <person name="Larimer J."/>
            <person name="McCowan C."/>
            <person name="Murphy C."/>
            <person name="Pearson M."/>
            <person name="Priest M."/>
            <person name="Roberts A."/>
            <person name="Saif S."/>
            <person name="Shea T."/>
            <person name="Sykes S."/>
            <person name="Wortman J."/>
            <person name="Nusbaum C."/>
            <person name="Birren B."/>
        </authorList>
    </citation>
    <scope>NUCLEOTIDE SEQUENCE</scope>
    <source>
        <strain evidence="2">CBS 10118</strain>
    </source>
</reference>
<protein>
    <submittedName>
        <fullName evidence="2">Uncharacterized protein</fullName>
    </submittedName>
</protein>
<dbReference type="AlphaFoldDB" id="A0AAJ8M7L8"/>
<reference evidence="2" key="2">
    <citation type="submission" date="2024-02" db="EMBL/GenBank/DDBJ databases">
        <title>Comparative genomics of Cryptococcus and Kwoniella reveals pathogenesis evolution and contrasting modes of karyotype evolution via chromosome fusion or intercentromeric recombination.</title>
        <authorList>
            <person name="Coelho M.A."/>
            <person name="David-Palma M."/>
            <person name="Shea T."/>
            <person name="Bowers K."/>
            <person name="McGinley-Smith S."/>
            <person name="Mohammad A.W."/>
            <person name="Gnirke A."/>
            <person name="Yurkov A.M."/>
            <person name="Nowrousian M."/>
            <person name="Sun S."/>
            <person name="Cuomo C.A."/>
            <person name="Heitman J."/>
        </authorList>
    </citation>
    <scope>NUCLEOTIDE SEQUENCE</scope>
    <source>
        <strain evidence="2">CBS 10118</strain>
    </source>
</reference>
<feature type="region of interest" description="Disordered" evidence="1">
    <location>
        <begin position="1"/>
        <end position="44"/>
    </location>
</feature>
<gene>
    <name evidence="2" type="ORF">I302_103347</name>
</gene>
<organism evidence="2 3">
    <name type="scientific">Kwoniella bestiolae CBS 10118</name>
    <dbReference type="NCBI Taxonomy" id="1296100"/>
    <lineage>
        <taxon>Eukaryota</taxon>
        <taxon>Fungi</taxon>
        <taxon>Dikarya</taxon>
        <taxon>Basidiomycota</taxon>
        <taxon>Agaricomycotina</taxon>
        <taxon>Tremellomycetes</taxon>
        <taxon>Tremellales</taxon>
        <taxon>Cryptococcaceae</taxon>
        <taxon>Kwoniella</taxon>
    </lineage>
</organism>